<accession>A0A182IGW2</accession>
<evidence type="ECO:0000313" key="1">
    <source>
        <dbReference type="EnsemblMetazoa" id="AARA014700-PA"/>
    </source>
</evidence>
<dbReference type="Proteomes" id="UP000075840">
    <property type="component" value="Unassembled WGS sequence"/>
</dbReference>
<protein>
    <submittedName>
        <fullName evidence="1">Uncharacterized protein</fullName>
    </submittedName>
</protein>
<dbReference type="EMBL" id="APCN01000217">
    <property type="status" value="NOT_ANNOTATED_CDS"/>
    <property type="molecule type" value="Genomic_DNA"/>
</dbReference>
<reference evidence="1" key="1">
    <citation type="submission" date="2022-08" db="UniProtKB">
        <authorList>
            <consortium name="EnsemblMetazoa"/>
        </authorList>
    </citation>
    <scope>IDENTIFICATION</scope>
    <source>
        <strain evidence="1">Dongola</strain>
    </source>
</reference>
<sequence>MDSTRLNITRLQTIALKCNEDGLFARGQLVV</sequence>
<dbReference type="AlphaFoldDB" id="A0A182IGW2"/>
<dbReference type="EnsemblMetazoa" id="AARA014700-RA">
    <property type="protein sequence ID" value="AARA014700-PA"/>
    <property type="gene ID" value="AARA014700"/>
</dbReference>
<name>A0A182IGW2_ANOAR</name>
<keyword evidence="2" id="KW-1185">Reference proteome</keyword>
<dbReference type="VEuPathDB" id="VectorBase:AARA014700"/>
<evidence type="ECO:0000313" key="2">
    <source>
        <dbReference type="Proteomes" id="UP000075840"/>
    </source>
</evidence>
<proteinExistence type="predicted"/>
<organism evidence="1 2">
    <name type="scientific">Anopheles arabiensis</name>
    <name type="common">Mosquito</name>
    <dbReference type="NCBI Taxonomy" id="7173"/>
    <lineage>
        <taxon>Eukaryota</taxon>
        <taxon>Metazoa</taxon>
        <taxon>Ecdysozoa</taxon>
        <taxon>Arthropoda</taxon>
        <taxon>Hexapoda</taxon>
        <taxon>Insecta</taxon>
        <taxon>Pterygota</taxon>
        <taxon>Neoptera</taxon>
        <taxon>Endopterygota</taxon>
        <taxon>Diptera</taxon>
        <taxon>Nematocera</taxon>
        <taxon>Culicoidea</taxon>
        <taxon>Culicidae</taxon>
        <taxon>Anophelinae</taxon>
        <taxon>Anopheles</taxon>
    </lineage>
</organism>